<dbReference type="SUPFAM" id="SSF50475">
    <property type="entry name" value="FMN-binding split barrel"/>
    <property type="match status" value="1"/>
</dbReference>
<dbReference type="Gene3D" id="2.30.110.10">
    <property type="entry name" value="Electron Transport, Fmn-binding Protein, Chain A"/>
    <property type="match status" value="1"/>
</dbReference>
<evidence type="ECO:0000313" key="2">
    <source>
        <dbReference type="Proteomes" id="UP000035720"/>
    </source>
</evidence>
<dbReference type="RefSeq" id="WP_048544309.1">
    <property type="nucleotide sequence ID" value="NZ_HF571038.1"/>
</dbReference>
<dbReference type="InterPro" id="IPR012349">
    <property type="entry name" value="Split_barrel_FMN-bd"/>
</dbReference>
<reference evidence="1 2" key="1">
    <citation type="journal article" date="2013" name="ISME J.">
        <title>A metabolic model for members of the genus Tetrasphaera involved in enhanced biological phosphorus removal.</title>
        <authorList>
            <person name="Kristiansen R."/>
            <person name="Nguyen H.T.T."/>
            <person name="Saunders A.M."/>
            <person name="Nielsen J.L."/>
            <person name="Wimmer R."/>
            <person name="Le V.Q."/>
            <person name="McIlroy S.J."/>
            <person name="Petrovski S."/>
            <person name="Seviour R.J."/>
            <person name="Calteau A."/>
            <person name="Nielsen K.L."/>
            <person name="Nielsen P.H."/>
        </authorList>
    </citation>
    <scope>NUCLEOTIDE SEQUENCE [LARGE SCALE GENOMIC DNA]</scope>
    <source>
        <strain evidence="1 2">Ben 74</strain>
    </source>
</reference>
<dbReference type="Proteomes" id="UP000035720">
    <property type="component" value="Unassembled WGS sequence"/>
</dbReference>
<dbReference type="Pfam" id="PF12900">
    <property type="entry name" value="Pyridox_ox_2"/>
    <property type="match status" value="1"/>
</dbReference>
<dbReference type="AlphaFoldDB" id="A0A077M6I7"/>
<proteinExistence type="predicted"/>
<accession>A0A077M6I7</accession>
<dbReference type="EMBL" id="CAJC01000002">
    <property type="protein sequence ID" value="CCI51390.1"/>
    <property type="molecule type" value="Genomic_DNA"/>
</dbReference>
<organism evidence="1 2">
    <name type="scientific">Nostocoides jenkinsii Ben 74</name>
    <dbReference type="NCBI Taxonomy" id="1193518"/>
    <lineage>
        <taxon>Bacteria</taxon>
        <taxon>Bacillati</taxon>
        <taxon>Actinomycetota</taxon>
        <taxon>Actinomycetes</taxon>
        <taxon>Micrococcales</taxon>
        <taxon>Intrasporangiaceae</taxon>
        <taxon>Nostocoides</taxon>
    </lineage>
</organism>
<name>A0A077M6I7_9MICO</name>
<comment type="caution">
    <text evidence="1">The sequence shown here is derived from an EMBL/GenBank/DDBJ whole genome shotgun (WGS) entry which is preliminary data.</text>
</comment>
<keyword evidence="2" id="KW-1185">Reference proteome</keyword>
<evidence type="ECO:0000313" key="1">
    <source>
        <dbReference type="EMBL" id="CCI51390.1"/>
    </source>
</evidence>
<sequence length="220" mass="23095">MGSLRAAADRLSRLTRKPDRGLGTREQLDALLDSQLVGTLSTVVDGQPWVVPMLYARDGDRILLHGSSGAGALRQVAAGAPAAFCVVVMDGLVVAETTFESSANYRSVVIRGHLETLSQDAKSTALETISEHIIPGRHAEVPPSTKKEEAATAGLALAIGDDNWIMKQRDGDPGEPPGPVDVWCGVIPLNTVAGAPVPAPWSVGPIPESVERFIAARPAP</sequence>
<dbReference type="OrthoDB" id="116031at2"/>
<dbReference type="PANTHER" id="PTHR34071">
    <property type="entry name" value="5-NITROIMIDAZOLE ANTIBIOTICS RESISTANCE PROTEIN, NIMA-FAMILY-RELATED PROTEIN-RELATED"/>
    <property type="match status" value="1"/>
</dbReference>
<dbReference type="STRING" id="1193518.BN13_100059"/>
<dbReference type="InterPro" id="IPR024747">
    <property type="entry name" value="Pyridox_Oxase-rel"/>
</dbReference>
<protein>
    <recommendedName>
        <fullName evidence="3">Pyridoxamine 5'-phosphate oxidase family protein</fullName>
    </recommendedName>
</protein>
<evidence type="ECO:0008006" key="3">
    <source>
        <dbReference type="Google" id="ProtNLM"/>
    </source>
</evidence>
<dbReference type="PANTHER" id="PTHR34071:SF2">
    <property type="entry name" value="FLAVIN-NUCLEOTIDE-BINDING PROTEIN"/>
    <property type="match status" value="1"/>
</dbReference>
<gene>
    <name evidence="1" type="ORF">BN13_100059</name>
</gene>